<comment type="caution">
    <text evidence="1">The sequence shown here is derived from an EMBL/GenBank/DDBJ whole genome shotgun (WGS) entry which is preliminary data.</text>
</comment>
<dbReference type="AlphaFoldDB" id="A0AAW4WC11"/>
<reference evidence="1" key="1">
    <citation type="submission" date="2021-10" db="EMBL/GenBank/DDBJ databases">
        <title>Anaerobic single-cell dispensing facilitates the cultivation of human gut bacteria.</title>
        <authorList>
            <person name="Afrizal A."/>
        </authorList>
    </citation>
    <scope>NUCLEOTIDE SEQUENCE</scope>
    <source>
        <strain evidence="1">CLA-AA-H204</strain>
    </source>
</reference>
<dbReference type="Proteomes" id="UP001198893">
    <property type="component" value="Unassembled WGS sequence"/>
</dbReference>
<gene>
    <name evidence="1" type="ORF">LKD47_03840</name>
</gene>
<evidence type="ECO:0000313" key="1">
    <source>
        <dbReference type="EMBL" id="MCC2241438.1"/>
    </source>
</evidence>
<proteinExistence type="predicted"/>
<dbReference type="RefSeq" id="WP_227700759.1">
    <property type="nucleotide sequence ID" value="NZ_JAJEQW010000002.1"/>
</dbReference>
<organism evidence="1 2">
    <name type="scientific">Roseburia amylophila</name>
    <dbReference type="NCBI Taxonomy" id="2981794"/>
    <lineage>
        <taxon>Bacteria</taxon>
        <taxon>Bacillati</taxon>
        <taxon>Bacillota</taxon>
        <taxon>Clostridia</taxon>
        <taxon>Lachnospirales</taxon>
        <taxon>Lachnospiraceae</taxon>
        <taxon>Roseburia</taxon>
    </lineage>
</organism>
<dbReference type="EMBL" id="JAJEQW010000002">
    <property type="protein sequence ID" value="MCC2241438.1"/>
    <property type="molecule type" value="Genomic_DNA"/>
</dbReference>
<protein>
    <submittedName>
        <fullName evidence="1">YaaL family protein</fullName>
    </submittedName>
</protein>
<sequence>MFGIVKNTPAPDAGYRLLLDDLNRTKNDLDFAYANFQNVVEPDLIDAYIYEVNAMQLKYKFLLRRLKQKTEDSYAKNPLEVSDS</sequence>
<name>A0AAW4WC11_9FIRM</name>
<dbReference type="Pfam" id="PF10704">
    <property type="entry name" value="DUF2508"/>
    <property type="match status" value="1"/>
</dbReference>
<dbReference type="InterPro" id="IPR019644">
    <property type="entry name" value="DUF2508"/>
</dbReference>
<accession>A0AAW4WC11</accession>
<evidence type="ECO:0000313" key="2">
    <source>
        <dbReference type="Proteomes" id="UP001198893"/>
    </source>
</evidence>